<protein>
    <recommendedName>
        <fullName evidence="3">DUF2190 family protein</fullName>
    </recommendedName>
</protein>
<proteinExistence type="predicted"/>
<comment type="caution">
    <text evidence="1">The sequence shown here is derived from an EMBL/GenBank/DDBJ whole genome shotgun (WGS) entry which is preliminary data.</text>
</comment>
<dbReference type="EMBL" id="BAABBW010000003">
    <property type="protein sequence ID" value="GAA4175715.1"/>
    <property type="molecule type" value="Genomic_DNA"/>
</dbReference>
<organism evidence="1 2">
    <name type="scientific">Gryllotalpicola koreensis</name>
    <dbReference type="NCBI Taxonomy" id="993086"/>
    <lineage>
        <taxon>Bacteria</taxon>
        <taxon>Bacillati</taxon>
        <taxon>Actinomycetota</taxon>
        <taxon>Actinomycetes</taxon>
        <taxon>Micrococcales</taxon>
        <taxon>Microbacteriaceae</taxon>
        <taxon>Gryllotalpicola</taxon>
    </lineage>
</organism>
<reference evidence="2" key="1">
    <citation type="journal article" date="2019" name="Int. J. Syst. Evol. Microbiol.">
        <title>The Global Catalogue of Microorganisms (GCM) 10K type strain sequencing project: providing services to taxonomists for standard genome sequencing and annotation.</title>
        <authorList>
            <consortium name="The Broad Institute Genomics Platform"/>
            <consortium name="The Broad Institute Genome Sequencing Center for Infectious Disease"/>
            <person name="Wu L."/>
            <person name="Ma J."/>
        </authorList>
    </citation>
    <scope>NUCLEOTIDE SEQUENCE [LARGE SCALE GENOMIC DNA]</scope>
    <source>
        <strain evidence="2">JCM 17591</strain>
    </source>
</reference>
<gene>
    <name evidence="1" type="ORF">GCM10022287_21750</name>
</gene>
<dbReference type="Proteomes" id="UP001501079">
    <property type="component" value="Unassembled WGS sequence"/>
</dbReference>
<accession>A0ABP8A208</accession>
<name>A0ABP8A208_9MICO</name>
<evidence type="ECO:0000313" key="1">
    <source>
        <dbReference type="EMBL" id="GAA4175715.1"/>
    </source>
</evidence>
<evidence type="ECO:0000313" key="2">
    <source>
        <dbReference type="Proteomes" id="UP001501079"/>
    </source>
</evidence>
<keyword evidence="2" id="KW-1185">Reference proteome</keyword>
<evidence type="ECO:0008006" key="3">
    <source>
        <dbReference type="Google" id="ProtNLM"/>
    </source>
</evidence>
<dbReference type="RefSeq" id="WP_344754258.1">
    <property type="nucleotide sequence ID" value="NZ_BAABBW010000003.1"/>
</dbReference>
<sequence length="132" mass="12614">MATVNPSVALATAEASAVASFISTSATMQILSGTIPATPETAATGTLLVTIPLASFSASGAVVTSSDPSAVSPAASGTASWARILKSDGTTVVADLDVTATGGGGSVQLGTTTITTGTTVDLSAVTITIPSV</sequence>